<evidence type="ECO:0000313" key="5">
    <source>
        <dbReference type="EMBL" id="EMA48501.1"/>
    </source>
</evidence>
<name>M0MSD9_9EURY</name>
<comment type="similarity">
    <text evidence="1 2">Belongs to the Dps family.</text>
</comment>
<feature type="domain" description="Ferritin/DPS" evidence="4">
    <location>
        <begin position="34"/>
        <end position="176"/>
    </location>
</feature>
<evidence type="ECO:0000313" key="6">
    <source>
        <dbReference type="Proteomes" id="UP000011625"/>
    </source>
</evidence>
<feature type="compositionally biased region" description="Low complexity" evidence="3">
    <location>
        <begin position="1"/>
        <end position="14"/>
    </location>
</feature>
<dbReference type="Proteomes" id="UP000011625">
    <property type="component" value="Unassembled WGS sequence"/>
</dbReference>
<dbReference type="PIRSF" id="PIRSF005900">
    <property type="entry name" value="Dps"/>
    <property type="match status" value="1"/>
</dbReference>
<gene>
    <name evidence="5" type="ORF">C450_19541</name>
</gene>
<dbReference type="CDD" id="cd01043">
    <property type="entry name" value="DPS"/>
    <property type="match status" value="1"/>
</dbReference>
<dbReference type="GO" id="GO:0008199">
    <property type="term" value="F:ferric iron binding"/>
    <property type="evidence" value="ECO:0007669"/>
    <property type="project" value="InterPro"/>
</dbReference>
<dbReference type="PATRIC" id="fig|1227456.3.peg.3962"/>
<proteinExistence type="inferred from homology"/>
<dbReference type="SUPFAM" id="SSF47240">
    <property type="entry name" value="Ferritin-like"/>
    <property type="match status" value="1"/>
</dbReference>
<sequence>MSSQESEFSVQQEFGTVDESPATRIEAERAEQVIDALNADLASSYVLYHQLKKHHWNVEGAEFLEIHRFLEEAYEDVEEHADVIAERAQALGGVPVAGPVNLDDHSYVAFEGEDVYDIRTSLANDMEMLADIVERFRDHIELTSNLGDYTSEEVLRGAITDYEEYAHHLEHYLEDDTLVLEEATH</sequence>
<dbReference type="Gene3D" id="1.20.1260.10">
    <property type="match status" value="1"/>
</dbReference>
<dbReference type="InterPro" id="IPR009078">
    <property type="entry name" value="Ferritin-like_SF"/>
</dbReference>
<dbReference type="OrthoDB" id="8265at2157"/>
<dbReference type="STRING" id="1227456.C450_19541"/>
<dbReference type="PANTHER" id="PTHR42932">
    <property type="entry name" value="GENERAL STRESS PROTEIN 20U"/>
    <property type="match status" value="1"/>
</dbReference>
<accession>M0MSD9</accession>
<evidence type="ECO:0000259" key="4">
    <source>
        <dbReference type="Pfam" id="PF00210"/>
    </source>
</evidence>
<feature type="region of interest" description="Disordered" evidence="3">
    <location>
        <begin position="1"/>
        <end position="22"/>
    </location>
</feature>
<keyword evidence="6" id="KW-1185">Reference proteome</keyword>
<dbReference type="RefSeq" id="WP_005046416.1">
    <property type="nucleotide sequence ID" value="NZ_AOME01000089.1"/>
</dbReference>
<evidence type="ECO:0000256" key="3">
    <source>
        <dbReference type="SAM" id="MobiDB-lite"/>
    </source>
</evidence>
<dbReference type="AlphaFoldDB" id="M0MSD9"/>
<dbReference type="InterPro" id="IPR054862">
    <property type="entry name" value="DNA_prot_starvation"/>
</dbReference>
<dbReference type="Pfam" id="PF00210">
    <property type="entry name" value="Ferritin"/>
    <property type="match status" value="1"/>
</dbReference>
<dbReference type="InterPro" id="IPR002177">
    <property type="entry name" value="DPS_DNA-bd"/>
</dbReference>
<comment type="caution">
    <text evidence="5">The sequence shown here is derived from an EMBL/GenBank/DDBJ whole genome shotgun (WGS) entry which is preliminary data.</text>
</comment>
<reference evidence="5 6" key="1">
    <citation type="journal article" date="2014" name="PLoS Genet.">
        <title>Phylogenetically driven sequencing of extremely halophilic archaea reveals strategies for static and dynamic osmo-response.</title>
        <authorList>
            <person name="Becker E.A."/>
            <person name="Seitzer P.M."/>
            <person name="Tritt A."/>
            <person name="Larsen D."/>
            <person name="Krusor M."/>
            <person name="Yao A.I."/>
            <person name="Wu D."/>
            <person name="Madern D."/>
            <person name="Eisen J.A."/>
            <person name="Darling A.E."/>
            <person name="Facciotti M.T."/>
        </authorList>
    </citation>
    <scope>NUCLEOTIDE SEQUENCE [LARGE SCALE GENOMIC DNA]</scope>
    <source>
        <strain evidence="5 6">DSM 8989</strain>
    </source>
</reference>
<dbReference type="NCBIfam" id="NF041388">
    <property type="entry name" value="DNAstvprot_Halo"/>
    <property type="match status" value="1"/>
</dbReference>
<dbReference type="PRINTS" id="PR01346">
    <property type="entry name" value="HELNAPAPROT"/>
</dbReference>
<dbReference type="InterPro" id="IPR012347">
    <property type="entry name" value="Ferritin-like"/>
</dbReference>
<protein>
    <submittedName>
        <fullName evidence="5">Ferritin</fullName>
    </submittedName>
</protein>
<dbReference type="EMBL" id="AOME01000089">
    <property type="protein sequence ID" value="EMA48501.1"/>
    <property type="molecule type" value="Genomic_DNA"/>
</dbReference>
<dbReference type="InterPro" id="IPR008331">
    <property type="entry name" value="Ferritin_DPS_dom"/>
</dbReference>
<evidence type="ECO:0000256" key="1">
    <source>
        <dbReference type="ARBA" id="ARBA00009497"/>
    </source>
</evidence>
<evidence type="ECO:0000256" key="2">
    <source>
        <dbReference type="RuleBase" id="RU003875"/>
    </source>
</evidence>
<dbReference type="PANTHER" id="PTHR42932:SF1">
    <property type="entry name" value="GENERAL STRESS PROTEIN 20U"/>
    <property type="match status" value="1"/>
</dbReference>
<organism evidence="5 6">
    <name type="scientific">Halococcus salifodinae DSM 8989</name>
    <dbReference type="NCBI Taxonomy" id="1227456"/>
    <lineage>
        <taxon>Archaea</taxon>
        <taxon>Methanobacteriati</taxon>
        <taxon>Methanobacteriota</taxon>
        <taxon>Stenosarchaea group</taxon>
        <taxon>Halobacteria</taxon>
        <taxon>Halobacteriales</taxon>
        <taxon>Halococcaceae</taxon>
        <taxon>Halococcus</taxon>
    </lineage>
</organism>